<evidence type="ECO:0000313" key="2">
    <source>
        <dbReference type="Proteomes" id="UP000261812"/>
    </source>
</evidence>
<keyword evidence="2" id="KW-1185">Reference proteome</keyword>
<dbReference type="Proteomes" id="UP000261812">
    <property type="component" value="Chromosome"/>
</dbReference>
<proteinExistence type="predicted"/>
<dbReference type="AlphaFoldDB" id="A0A3B7MNF3"/>
<reference evidence="2" key="1">
    <citation type="submission" date="2018-09" db="EMBL/GenBank/DDBJ databases">
        <title>Complete genome sequence of thermophilic cyanobacteria strain Thermosynechococcus elongatus PKUAC-SCTE542.</title>
        <authorList>
            <person name="Liang Y."/>
            <person name="Tang J."/>
            <person name="Daroch M."/>
        </authorList>
    </citation>
    <scope>NUCLEOTIDE SEQUENCE [LARGE SCALE GENOMIC DNA]</scope>
    <source>
        <strain evidence="2">E542</strain>
    </source>
</reference>
<dbReference type="EMBL" id="CP032152">
    <property type="protein sequence ID" value="AXY68586.1"/>
    <property type="molecule type" value="Genomic_DNA"/>
</dbReference>
<accession>A0A3B7MNF3</accession>
<gene>
    <name evidence="1" type="ORF">D3A95_12580</name>
</gene>
<organism evidence="1 2">
    <name type="scientific">Thermosynechococcus sichuanensis E542</name>
    <dbReference type="NCBI Taxonomy" id="2016101"/>
    <lineage>
        <taxon>Bacteria</taxon>
        <taxon>Bacillati</taxon>
        <taxon>Cyanobacteriota</taxon>
        <taxon>Cyanophyceae</taxon>
        <taxon>Acaryochloridales</taxon>
        <taxon>Thermosynechococcaceae</taxon>
        <taxon>Thermosynechococcus</taxon>
        <taxon>Thermosynechococcus sichuanensis</taxon>
    </lineage>
</organism>
<evidence type="ECO:0000313" key="1">
    <source>
        <dbReference type="EMBL" id="AXY68586.1"/>
    </source>
</evidence>
<dbReference type="RefSeq" id="WP_181495295.1">
    <property type="nucleotide sequence ID" value="NZ_CP032152.1"/>
</dbReference>
<protein>
    <submittedName>
        <fullName evidence="1">Uncharacterized protein</fullName>
    </submittedName>
</protein>
<dbReference type="KEGG" id="tsq:D3A95_12580"/>
<sequence length="126" mass="13860">MVWLKRLVALSLIAAGVGFAPGVLAQRVPRLRQGMSYADARQRLIDRGWQPVVNPAMLNPINPTPTVVYLLSQGYSELMGCQLVAVDVCAFQFRNRKGHLLEIATVHLPVIPTGTVTSWALRKNSP</sequence>
<name>A0A3B7MNF3_9CYAN</name>